<dbReference type="AlphaFoldDB" id="A0AA38MRD3"/>
<keyword evidence="2" id="KW-1185">Reference proteome</keyword>
<evidence type="ECO:0000313" key="2">
    <source>
        <dbReference type="Proteomes" id="UP001176059"/>
    </source>
</evidence>
<reference evidence="1" key="1">
    <citation type="submission" date="2022-08" db="EMBL/GenBank/DDBJ databases">
        <authorList>
            <consortium name="DOE Joint Genome Institute"/>
            <person name="Min B."/>
            <person name="Sierra-Patev S."/>
            <person name="Naranjo-Ortiz M."/>
            <person name="Looney B."/>
            <person name="Konkel Z."/>
            <person name="Slot J.C."/>
            <person name="Sakamoto Y."/>
            <person name="Steenwyk J.L."/>
            <person name="Rokas A."/>
            <person name="Carro J."/>
            <person name="Camarero S."/>
            <person name="Ferreira P."/>
            <person name="Molpeceres G."/>
            <person name="Ruiz-duenas F.J."/>
            <person name="Serrano A."/>
            <person name="Henrissat B."/>
            <person name="Drula E."/>
            <person name="Hughes K.W."/>
            <person name="Mata J.L."/>
            <person name="Ishikawa N.K."/>
            <person name="Vargas-Isla R."/>
            <person name="Ushijima S."/>
            <person name="Smith C.A."/>
            <person name="Ahrendt S."/>
            <person name="Andreopoulos W."/>
            <person name="He G."/>
            <person name="LaButti K."/>
            <person name="Lipzen A."/>
            <person name="Ng V."/>
            <person name="Riley R."/>
            <person name="Sandor L."/>
            <person name="Barry K."/>
            <person name="Martinez A.T."/>
            <person name="Xiao Y."/>
            <person name="Gibbons J.G."/>
            <person name="Terashima K."/>
            <person name="Hibbett D.S."/>
            <person name="Grigoriev I.V."/>
        </authorList>
    </citation>
    <scope>NUCLEOTIDE SEQUENCE</scope>
    <source>
        <strain evidence="1">ET3784</strain>
    </source>
</reference>
<reference evidence="1" key="2">
    <citation type="journal article" date="2023" name="Proc. Natl. Acad. Sci. U.S.A.">
        <title>A global phylogenomic analysis of the shiitake genus Lentinula.</title>
        <authorList>
            <person name="Sierra-Patev S."/>
            <person name="Min B."/>
            <person name="Naranjo-Ortiz M."/>
            <person name="Looney B."/>
            <person name="Konkel Z."/>
            <person name="Slot J.C."/>
            <person name="Sakamoto Y."/>
            <person name="Steenwyk J.L."/>
            <person name="Rokas A."/>
            <person name="Carro J."/>
            <person name="Camarero S."/>
            <person name="Ferreira P."/>
            <person name="Molpeceres G."/>
            <person name="Ruiz-Duenas F.J."/>
            <person name="Serrano A."/>
            <person name="Henrissat B."/>
            <person name="Drula E."/>
            <person name="Hughes K.W."/>
            <person name="Mata J.L."/>
            <person name="Ishikawa N.K."/>
            <person name="Vargas-Isla R."/>
            <person name="Ushijima S."/>
            <person name="Smith C.A."/>
            <person name="Donoghue J."/>
            <person name="Ahrendt S."/>
            <person name="Andreopoulos W."/>
            <person name="He G."/>
            <person name="LaButti K."/>
            <person name="Lipzen A."/>
            <person name="Ng V."/>
            <person name="Riley R."/>
            <person name="Sandor L."/>
            <person name="Barry K."/>
            <person name="Martinez A.T."/>
            <person name="Xiao Y."/>
            <person name="Gibbons J.G."/>
            <person name="Terashima K."/>
            <person name="Grigoriev I.V."/>
            <person name="Hibbett D."/>
        </authorList>
    </citation>
    <scope>NUCLEOTIDE SEQUENCE</scope>
    <source>
        <strain evidence="1">ET3784</strain>
    </source>
</reference>
<name>A0AA38MRD3_9AGAR</name>
<organism evidence="1 2">
    <name type="scientific">Lentinula guzmanii</name>
    <dbReference type="NCBI Taxonomy" id="2804957"/>
    <lineage>
        <taxon>Eukaryota</taxon>
        <taxon>Fungi</taxon>
        <taxon>Dikarya</taxon>
        <taxon>Basidiomycota</taxon>
        <taxon>Agaricomycotina</taxon>
        <taxon>Agaricomycetes</taxon>
        <taxon>Agaricomycetidae</taxon>
        <taxon>Agaricales</taxon>
        <taxon>Marasmiineae</taxon>
        <taxon>Omphalotaceae</taxon>
        <taxon>Lentinula</taxon>
    </lineage>
</organism>
<sequence>MSRMCFSYPIGINFFYPPTTTMRTTLFSNILVLSLLFAVKAAPENKDTLERREMIIRACPAACAVNCPDCCIDINCPDLCCVSNKPDQEK</sequence>
<accession>A0AA38MRD3</accession>
<evidence type="ECO:0000313" key="1">
    <source>
        <dbReference type="EMBL" id="KAJ3718124.1"/>
    </source>
</evidence>
<gene>
    <name evidence="1" type="ORF">DFJ43DRAFT_780722</name>
</gene>
<comment type="caution">
    <text evidence="1">The sequence shown here is derived from an EMBL/GenBank/DDBJ whole genome shotgun (WGS) entry which is preliminary data.</text>
</comment>
<protein>
    <submittedName>
        <fullName evidence="1">Uncharacterized protein</fullName>
    </submittedName>
</protein>
<dbReference type="EMBL" id="JANVFO010000070">
    <property type="protein sequence ID" value="KAJ3718124.1"/>
    <property type="molecule type" value="Genomic_DNA"/>
</dbReference>
<dbReference type="Proteomes" id="UP001176059">
    <property type="component" value="Unassembled WGS sequence"/>
</dbReference>
<proteinExistence type="predicted"/>